<reference evidence="2" key="1">
    <citation type="journal article" date="2023" name="Mol. Biol. Evol.">
        <title>Third-Generation Sequencing Reveals the Adaptive Role of the Epigenome in Three Deep-Sea Polychaetes.</title>
        <authorList>
            <person name="Perez M."/>
            <person name="Aroh O."/>
            <person name="Sun Y."/>
            <person name="Lan Y."/>
            <person name="Juniper S.K."/>
            <person name="Young C.R."/>
            <person name="Angers B."/>
            <person name="Qian P.Y."/>
        </authorList>
    </citation>
    <scope>NUCLEOTIDE SEQUENCE</scope>
    <source>
        <strain evidence="2">R07B-5</strain>
    </source>
</reference>
<evidence type="ECO:0000313" key="2">
    <source>
        <dbReference type="EMBL" id="KAK2163377.1"/>
    </source>
</evidence>
<comment type="caution">
    <text evidence="2">The sequence shown here is derived from an EMBL/GenBank/DDBJ whole genome shotgun (WGS) entry which is preliminary data.</text>
</comment>
<keyword evidence="1" id="KW-0812">Transmembrane</keyword>
<accession>A0AAD9K1Y9</accession>
<gene>
    <name evidence="2" type="ORF">NP493_1467g00010</name>
</gene>
<dbReference type="Proteomes" id="UP001209878">
    <property type="component" value="Unassembled WGS sequence"/>
</dbReference>
<protein>
    <submittedName>
        <fullName evidence="2">Uncharacterized protein</fullName>
    </submittedName>
</protein>
<name>A0AAD9K1Y9_RIDPI</name>
<keyword evidence="3" id="KW-1185">Reference proteome</keyword>
<proteinExistence type="predicted"/>
<dbReference type="EMBL" id="JAODUO010001465">
    <property type="protein sequence ID" value="KAK2163377.1"/>
    <property type="molecule type" value="Genomic_DNA"/>
</dbReference>
<keyword evidence="1" id="KW-0472">Membrane</keyword>
<evidence type="ECO:0000313" key="3">
    <source>
        <dbReference type="Proteomes" id="UP001209878"/>
    </source>
</evidence>
<organism evidence="2 3">
    <name type="scientific">Ridgeia piscesae</name>
    <name type="common">Tubeworm</name>
    <dbReference type="NCBI Taxonomy" id="27915"/>
    <lineage>
        <taxon>Eukaryota</taxon>
        <taxon>Metazoa</taxon>
        <taxon>Spiralia</taxon>
        <taxon>Lophotrochozoa</taxon>
        <taxon>Annelida</taxon>
        <taxon>Polychaeta</taxon>
        <taxon>Sedentaria</taxon>
        <taxon>Canalipalpata</taxon>
        <taxon>Sabellida</taxon>
        <taxon>Siboglinidae</taxon>
        <taxon>Ridgeia</taxon>
    </lineage>
</organism>
<feature type="transmembrane region" description="Helical" evidence="1">
    <location>
        <begin position="134"/>
        <end position="150"/>
    </location>
</feature>
<sequence>MTTILRQLHWLPVRKRIDFKLLVLVHRAIYNGTPEYLAALLRPHTPPRTLRSANNNMLEVKRTRTKAGDCSFAVAAAPLWNNLPTVIKTCDNLTSFKRLLKTHFFVSHISVIQHEHYYFLLDYLVILSIHNYTLIYWHYCYVIIMIIIILQF</sequence>
<keyword evidence="1" id="KW-1133">Transmembrane helix</keyword>
<evidence type="ECO:0000256" key="1">
    <source>
        <dbReference type="SAM" id="Phobius"/>
    </source>
</evidence>
<dbReference type="AlphaFoldDB" id="A0AAD9K1Y9"/>